<protein>
    <submittedName>
        <fullName evidence="1">Uncharacterized protein</fullName>
    </submittedName>
</protein>
<sequence length="46" mass="5039">MDSAPTSRCGNTWCPISLVITRSFCTTIWALVLQIQITSISIDTPP</sequence>
<accession>A0A2P2P6R5</accession>
<evidence type="ECO:0000313" key="1">
    <source>
        <dbReference type="EMBL" id="MBX50363.1"/>
    </source>
</evidence>
<name>A0A2P2P6R5_RHIMU</name>
<dbReference type="EMBL" id="GGEC01069879">
    <property type="protein sequence ID" value="MBX50363.1"/>
    <property type="molecule type" value="Transcribed_RNA"/>
</dbReference>
<proteinExistence type="predicted"/>
<dbReference type="AlphaFoldDB" id="A0A2P2P6R5"/>
<reference evidence="1" key="1">
    <citation type="submission" date="2018-02" db="EMBL/GenBank/DDBJ databases">
        <title>Rhizophora mucronata_Transcriptome.</title>
        <authorList>
            <person name="Meera S.P."/>
            <person name="Sreeshan A."/>
            <person name="Augustine A."/>
        </authorList>
    </citation>
    <scope>NUCLEOTIDE SEQUENCE</scope>
    <source>
        <tissue evidence="1">Leaf</tissue>
    </source>
</reference>
<organism evidence="1">
    <name type="scientific">Rhizophora mucronata</name>
    <name type="common">Asiatic mangrove</name>
    <dbReference type="NCBI Taxonomy" id="61149"/>
    <lineage>
        <taxon>Eukaryota</taxon>
        <taxon>Viridiplantae</taxon>
        <taxon>Streptophyta</taxon>
        <taxon>Embryophyta</taxon>
        <taxon>Tracheophyta</taxon>
        <taxon>Spermatophyta</taxon>
        <taxon>Magnoliopsida</taxon>
        <taxon>eudicotyledons</taxon>
        <taxon>Gunneridae</taxon>
        <taxon>Pentapetalae</taxon>
        <taxon>rosids</taxon>
        <taxon>fabids</taxon>
        <taxon>Malpighiales</taxon>
        <taxon>Rhizophoraceae</taxon>
        <taxon>Rhizophora</taxon>
    </lineage>
</organism>